<reference evidence="2" key="1">
    <citation type="submission" date="2020-08" db="EMBL/GenBank/DDBJ databases">
        <title>Genome public.</title>
        <authorList>
            <person name="Liu C."/>
            <person name="Sun Q."/>
        </authorList>
    </citation>
    <scope>NUCLEOTIDE SEQUENCE</scope>
    <source>
        <strain evidence="2">NSJ-12</strain>
    </source>
</reference>
<gene>
    <name evidence="2" type="ORF">H8718_11245</name>
</gene>
<dbReference type="AlphaFoldDB" id="A0A926EL52"/>
<keyword evidence="1" id="KW-0472">Membrane</keyword>
<dbReference type="SUPFAM" id="SSF75011">
    <property type="entry name" value="3-carboxy-cis,cis-mucoante lactonizing enzyme"/>
    <property type="match status" value="1"/>
</dbReference>
<keyword evidence="1" id="KW-0812">Transmembrane</keyword>
<evidence type="ECO:0000313" key="3">
    <source>
        <dbReference type="Proteomes" id="UP000655830"/>
    </source>
</evidence>
<proteinExistence type="predicted"/>
<evidence type="ECO:0000256" key="1">
    <source>
        <dbReference type="SAM" id="Phobius"/>
    </source>
</evidence>
<organism evidence="2 3">
    <name type="scientific">Zhenhengia yiwuensis</name>
    <dbReference type="NCBI Taxonomy" id="2763666"/>
    <lineage>
        <taxon>Bacteria</taxon>
        <taxon>Bacillati</taxon>
        <taxon>Bacillota</taxon>
        <taxon>Clostridia</taxon>
        <taxon>Lachnospirales</taxon>
        <taxon>Lachnospiraceae</taxon>
        <taxon>Zhenhengia</taxon>
    </lineage>
</organism>
<dbReference type="Pfam" id="PF18975">
    <property type="entry name" value="DUF5711"/>
    <property type="match status" value="1"/>
</dbReference>
<dbReference type="Proteomes" id="UP000655830">
    <property type="component" value="Unassembled WGS sequence"/>
</dbReference>
<protein>
    <submittedName>
        <fullName evidence="2">Uncharacterized protein</fullName>
    </submittedName>
</protein>
<dbReference type="RefSeq" id="WP_177672063.1">
    <property type="nucleotide sequence ID" value="NZ_JACRSY010000016.1"/>
</dbReference>
<feature type="transmembrane region" description="Helical" evidence="1">
    <location>
        <begin position="16"/>
        <end position="36"/>
    </location>
</feature>
<dbReference type="InterPro" id="IPR043765">
    <property type="entry name" value="DUF5711"/>
</dbReference>
<name>A0A926EL52_9FIRM</name>
<keyword evidence="1" id="KW-1133">Transmembrane helix</keyword>
<comment type="caution">
    <text evidence="2">The sequence shown here is derived from an EMBL/GenBank/DDBJ whole genome shotgun (WGS) entry which is preliminary data.</text>
</comment>
<accession>A0A926EL52</accession>
<evidence type="ECO:0000313" key="2">
    <source>
        <dbReference type="EMBL" id="MBC8580097.1"/>
    </source>
</evidence>
<dbReference type="EMBL" id="JACRSY010000016">
    <property type="protein sequence ID" value="MBC8580097.1"/>
    <property type="molecule type" value="Genomic_DNA"/>
</dbReference>
<sequence length="394" mass="43711">MKKDKKLLPAGKKATWVLIGMLLICMIGIAVIYISYPSAEIVKYQLGEVIFKHSEEENEYIATGGNQIIRLTQDGVTAYDLKGNEVWNNALTIDKPIVKHKGTYFALMNKNDQKLAIFNDKGKKGEITTSNPIIYFSINGNGDVALIEKTKDGHITAAYNSKGERLGDAVEGVTYIKDAGFPVSAEVTPDKQLLLVNYIDIYNPVITSVLNGLIINKTGEEKVFNVKYGIEEKDNIIYEIEFLNNSTWAAIGDHRITFYNLQGEKIKEISNLYLKYTPYIDGELKGAGYLPVLSTKKGASKGSGDCLTLFNEVGEVVYEEEFEETVTYFNATDKGVIIGQDNKFTGYTKKGEVKFTFEATQDVDKVLYVGNKLIAVTKDEVRLLSGMSEGGSIK</sequence>
<keyword evidence="3" id="KW-1185">Reference proteome</keyword>